<feature type="chain" id="PRO_5045669207" evidence="1">
    <location>
        <begin position="19"/>
        <end position="152"/>
    </location>
</feature>
<protein>
    <submittedName>
        <fullName evidence="2">Uncharacterized protein</fullName>
    </submittedName>
</protein>
<evidence type="ECO:0000256" key="1">
    <source>
        <dbReference type="SAM" id="SignalP"/>
    </source>
</evidence>
<keyword evidence="3" id="KW-1185">Reference proteome</keyword>
<accession>A0ABP0ZRL3</accession>
<evidence type="ECO:0000313" key="3">
    <source>
        <dbReference type="Proteomes" id="UP001497383"/>
    </source>
</evidence>
<dbReference type="RefSeq" id="XP_066830888.1">
    <property type="nucleotide sequence ID" value="XM_066974117.1"/>
</dbReference>
<dbReference type="EMBL" id="OZ022409">
    <property type="protein sequence ID" value="CAK9439850.1"/>
    <property type="molecule type" value="Genomic_DNA"/>
</dbReference>
<feature type="signal peptide" evidence="1">
    <location>
        <begin position="1"/>
        <end position="18"/>
    </location>
</feature>
<dbReference type="Proteomes" id="UP001497383">
    <property type="component" value="Chromosome 5"/>
</dbReference>
<gene>
    <name evidence="2" type="ORF">LODBEIA_P39500</name>
</gene>
<keyword evidence="1" id="KW-0732">Signal</keyword>
<evidence type="ECO:0000313" key="2">
    <source>
        <dbReference type="EMBL" id="CAK9439850.1"/>
    </source>
</evidence>
<dbReference type="GeneID" id="92209146"/>
<sequence length="152" mass="16378">MQFFKTVSLFALASQSFAALSQIKLYAQSENQEIDGKGLTYRHEGAGINYFFVSTTDAGAELTYDDESKTIYSQVNPQIRFQFSTEGDIVQLSVFTPEAVEIGSDGVLSFSGSDALQAAKNINDPYGYSQDSYAVVVGDKGGSPLQIVAQSA</sequence>
<reference evidence="2 3" key="1">
    <citation type="submission" date="2024-03" db="EMBL/GenBank/DDBJ databases">
        <authorList>
            <person name="Brejova B."/>
        </authorList>
    </citation>
    <scope>NUCLEOTIDE SEQUENCE [LARGE SCALE GENOMIC DNA]</scope>
    <source>
        <strain evidence="2 3">CBS 14171</strain>
    </source>
</reference>
<proteinExistence type="predicted"/>
<organism evidence="2 3">
    <name type="scientific">Lodderomyces beijingensis</name>
    <dbReference type="NCBI Taxonomy" id="1775926"/>
    <lineage>
        <taxon>Eukaryota</taxon>
        <taxon>Fungi</taxon>
        <taxon>Dikarya</taxon>
        <taxon>Ascomycota</taxon>
        <taxon>Saccharomycotina</taxon>
        <taxon>Pichiomycetes</taxon>
        <taxon>Debaryomycetaceae</taxon>
        <taxon>Candida/Lodderomyces clade</taxon>
        <taxon>Lodderomyces</taxon>
    </lineage>
</organism>
<name>A0ABP0ZRL3_9ASCO</name>